<dbReference type="SMART" id="SM00387">
    <property type="entry name" value="HATPase_c"/>
    <property type="match status" value="1"/>
</dbReference>
<dbReference type="GO" id="GO:0000155">
    <property type="term" value="F:phosphorelay sensor kinase activity"/>
    <property type="evidence" value="ECO:0007669"/>
    <property type="project" value="InterPro"/>
</dbReference>
<dbReference type="InterPro" id="IPR004358">
    <property type="entry name" value="Sig_transdc_His_kin-like_C"/>
</dbReference>
<evidence type="ECO:0000256" key="1">
    <source>
        <dbReference type="ARBA" id="ARBA00000085"/>
    </source>
</evidence>
<dbReference type="InterPro" id="IPR003661">
    <property type="entry name" value="HisK_dim/P_dom"/>
</dbReference>
<keyword evidence="4" id="KW-0418">Kinase</keyword>
<evidence type="ECO:0000259" key="7">
    <source>
        <dbReference type="PROSITE" id="PS50109"/>
    </source>
</evidence>
<evidence type="ECO:0000256" key="4">
    <source>
        <dbReference type="ARBA" id="ARBA00022777"/>
    </source>
</evidence>
<reference evidence="9" key="1">
    <citation type="submission" date="2024-07" db="EMBL/GenBank/DDBJ databases">
        <authorList>
            <person name="Kim Y.J."/>
            <person name="Jeong J.Y."/>
        </authorList>
    </citation>
    <scope>NUCLEOTIDE SEQUENCE</scope>
    <source>
        <strain evidence="9">GIHE-MW2</strain>
    </source>
</reference>
<dbReference type="SUPFAM" id="SSF52172">
    <property type="entry name" value="CheY-like"/>
    <property type="match status" value="1"/>
</dbReference>
<dbReference type="Gene3D" id="3.30.565.10">
    <property type="entry name" value="Histidine kinase-like ATPase, C-terminal domain"/>
    <property type="match status" value="1"/>
</dbReference>
<dbReference type="SMART" id="SM00388">
    <property type="entry name" value="HisKA"/>
    <property type="match status" value="1"/>
</dbReference>
<gene>
    <name evidence="9" type="ORF">ABWT76_003224</name>
</gene>
<evidence type="ECO:0000256" key="3">
    <source>
        <dbReference type="ARBA" id="ARBA00022553"/>
    </source>
</evidence>
<sequence>METPIQDIIFIVDDSKTNLEYLLTFLNRGFSVFAFQSGEELISQVQHRLPNIILLDVVMSGIDGFETCQILKKNQDTKDIPVIFMTGLSDPIDKIKGLSLGAVDYITKPIQPEEVLARINVHLRLQKEIIHRTQAQASLEKLTAELEKRVEQRTAELTDSLTKLSNAKLQLIQSEKMSSLGELVAGVAHEINNPLNFITGNMALLEEYFTEITEHLKLYQEKFTDPGYEIIENAEEIELNYMLEDLPNMIASMKLGLDRIREISLSLRNFARADHSKKVPINIHECIDSTLMILQHRLKANSERPEIKVIKDYGKLPLVSCYPGPMNQVFMNLFANAIDAFDDQVRFPQSFYLAKSYHSAHIDLTITITTCEIPDYGISIKIADNGPGIPDELRAKIFDPFITSKSRGEGTGLGLSISRSIIVEKHGGLLECYSKVNEGTEFTIELPK</sequence>
<dbReference type="Pfam" id="PF00512">
    <property type="entry name" value="HisKA"/>
    <property type="match status" value="1"/>
</dbReference>
<dbReference type="AlphaFoldDB" id="A0AAU8J8H9"/>
<dbReference type="InterPro" id="IPR036097">
    <property type="entry name" value="HisK_dim/P_sf"/>
</dbReference>
<evidence type="ECO:0000259" key="8">
    <source>
        <dbReference type="PROSITE" id="PS50110"/>
    </source>
</evidence>
<dbReference type="Pfam" id="PF02518">
    <property type="entry name" value="HATPase_c"/>
    <property type="match status" value="1"/>
</dbReference>
<evidence type="ECO:0000256" key="5">
    <source>
        <dbReference type="ARBA" id="ARBA00023012"/>
    </source>
</evidence>
<accession>A0AAU8J8H9</accession>
<dbReference type="InterPro" id="IPR036890">
    <property type="entry name" value="HATPase_C_sf"/>
</dbReference>
<evidence type="ECO:0000256" key="6">
    <source>
        <dbReference type="PROSITE-ProRule" id="PRU00169"/>
    </source>
</evidence>
<dbReference type="InterPro" id="IPR001789">
    <property type="entry name" value="Sig_transdc_resp-reg_receiver"/>
</dbReference>
<feature type="modified residue" description="4-aspartylphosphate" evidence="6">
    <location>
        <position position="56"/>
    </location>
</feature>
<dbReference type="InterPro" id="IPR011006">
    <property type="entry name" value="CheY-like_superfamily"/>
</dbReference>
<dbReference type="InterPro" id="IPR003594">
    <property type="entry name" value="HATPase_dom"/>
</dbReference>
<protein>
    <recommendedName>
        <fullName evidence="2">histidine kinase</fullName>
        <ecNumber evidence="2">2.7.13.3</ecNumber>
    </recommendedName>
</protein>
<dbReference type="SMART" id="SM00448">
    <property type="entry name" value="REC"/>
    <property type="match status" value="1"/>
</dbReference>
<feature type="domain" description="Histidine kinase" evidence="7">
    <location>
        <begin position="186"/>
        <end position="448"/>
    </location>
</feature>
<dbReference type="PANTHER" id="PTHR43065:SF50">
    <property type="entry name" value="HISTIDINE KINASE"/>
    <property type="match status" value="1"/>
</dbReference>
<dbReference type="PANTHER" id="PTHR43065">
    <property type="entry name" value="SENSOR HISTIDINE KINASE"/>
    <property type="match status" value="1"/>
</dbReference>
<dbReference type="Gene3D" id="1.10.287.130">
    <property type="match status" value="1"/>
</dbReference>
<dbReference type="SUPFAM" id="SSF55874">
    <property type="entry name" value="ATPase domain of HSP90 chaperone/DNA topoisomerase II/histidine kinase"/>
    <property type="match status" value="1"/>
</dbReference>
<dbReference type="PRINTS" id="PR00344">
    <property type="entry name" value="BCTRLSENSOR"/>
</dbReference>
<organism evidence="9">
    <name type="scientific">Planktothricoides raciborskii GIHE-MW2</name>
    <dbReference type="NCBI Taxonomy" id="2792601"/>
    <lineage>
        <taxon>Bacteria</taxon>
        <taxon>Bacillati</taxon>
        <taxon>Cyanobacteriota</taxon>
        <taxon>Cyanophyceae</taxon>
        <taxon>Oscillatoriophycideae</taxon>
        <taxon>Oscillatoriales</taxon>
        <taxon>Oscillatoriaceae</taxon>
        <taxon>Planktothricoides</taxon>
    </lineage>
</organism>
<name>A0AAU8J8H9_9CYAN</name>
<dbReference type="CDD" id="cd00082">
    <property type="entry name" value="HisKA"/>
    <property type="match status" value="1"/>
</dbReference>
<feature type="domain" description="Response regulatory" evidence="8">
    <location>
        <begin position="8"/>
        <end position="123"/>
    </location>
</feature>
<dbReference type="PROSITE" id="PS50110">
    <property type="entry name" value="RESPONSE_REGULATORY"/>
    <property type="match status" value="1"/>
</dbReference>
<dbReference type="EMBL" id="CP159837">
    <property type="protein sequence ID" value="XCM34614.1"/>
    <property type="molecule type" value="Genomic_DNA"/>
</dbReference>
<dbReference type="PROSITE" id="PS50109">
    <property type="entry name" value="HIS_KIN"/>
    <property type="match status" value="1"/>
</dbReference>
<dbReference type="Pfam" id="PF00072">
    <property type="entry name" value="Response_reg"/>
    <property type="match status" value="1"/>
</dbReference>
<dbReference type="SUPFAM" id="SSF47384">
    <property type="entry name" value="Homodimeric domain of signal transducing histidine kinase"/>
    <property type="match status" value="1"/>
</dbReference>
<evidence type="ECO:0000256" key="2">
    <source>
        <dbReference type="ARBA" id="ARBA00012438"/>
    </source>
</evidence>
<proteinExistence type="predicted"/>
<keyword evidence="4" id="KW-0808">Transferase</keyword>
<keyword evidence="3 6" id="KW-0597">Phosphoprotein</keyword>
<dbReference type="InterPro" id="IPR005467">
    <property type="entry name" value="His_kinase_dom"/>
</dbReference>
<dbReference type="GO" id="GO:0005524">
    <property type="term" value="F:ATP binding"/>
    <property type="evidence" value="ECO:0007669"/>
    <property type="project" value="UniProtKB-KW"/>
</dbReference>
<keyword evidence="5" id="KW-0902">Two-component regulatory system</keyword>
<evidence type="ECO:0000313" key="9">
    <source>
        <dbReference type="EMBL" id="XCM34614.1"/>
    </source>
</evidence>
<comment type="catalytic activity">
    <reaction evidence="1">
        <text>ATP + protein L-histidine = ADP + protein N-phospho-L-histidine.</text>
        <dbReference type="EC" id="2.7.13.3"/>
    </reaction>
</comment>
<dbReference type="EC" id="2.7.13.3" evidence="2"/>
<dbReference type="RefSeq" id="WP_354634646.1">
    <property type="nucleotide sequence ID" value="NZ_CP159837.1"/>
</dbReference>
<dbReference type="Gene3D" id="3.40.50.2300">
    <property type="match status" value="1"/>
</dbReference>